<evidence type="ECO:0000313" key="3">
    <source>
        <dbReference type="Proteomes" id="UP001165205"/>
    </source>
</evidence>
<accession>A0AAN4YEA6</accession>
<comment type="caution">
    <text evidence="2">The sequence shown here is derived from an EMBL/GenBank/DDBJ whole genome shotgun (WGS) entry which is preliminary data.</text>
</comment>
<evidence type="ECO:0000313" key="2">
    <source>
        <dbReference type="EMBL" id="GMG25260.1"/>
    </source>
</evidence>
<organism evidence="2 3">
    <name type="scientific">Aspergillus oryzae</name>
    <name type="common">Yellow koji mold</name>
    <dbReference type="NCBI Taxonomy" id="5062"/>
    <lineage>
        <taxon>Eukaryota</taxon>
        <taxon>Fungi</taxon>
        <taxon>Dikarya</taxon>
        <taxon>Ascomycota</taxon>
        <taxon>Pezizomycotina</taxon>
        <taxon>Eurotiomycetes</taxon>
        <taxon>Eurotiomycetidae</taxon>
        <taxon>Eurotiales</taxon>
        <taxon>Aspergillaceae</taxon>
        <taxon>Aspergillus</taxon>
        <taxon>Aspergillus subgen. Circumdati</taxon>
    </lineage>
</organism>
<feature type="compositionally biased region" description="Basic and acidic residues" evidence="1">
    <location>
        <begin position="1"/>
        <end position="14"/>
    </location>
</feature>
<sequence>MHKHGEHSGPDGKNETTISTKKVPLSSSNELGASIAPDGSGSKLEGLKPATYLRDQDVVTGSNAHGKARTVLVDGTRANGEDLGLVLLLDAALGEEDTGGGLGLGLDALDQDAVEKGSKTLDVTEERLIDIITLAIDIHGGSSGLAMRSDRG</sequence>
<dbReference type="Proteomes" id="UP001165205">
    <property type="component" value="Unassembled WGS sequence"/>
</dbReference>
<dbReference type="EMBL" id="BSYA01000017">
    <property type="protein sequence ID" value="GMG25260.1"/>
    <property type="molecule type" value="Genomic_DNA"/>
</dbReference>
<protein>
    <submittedName>
        <fullName evidence="2">Unnamed protein product</fullName>
    </submittedName>
</protein>
<feature type="region of interest" description="Disordered" evidence="1">
    <location>
        <begin position="1"/>
        <end position="48"/>
    </location>
</feature>
<gene>
    <name evidence="2" type="ORF">Aory04_000233500</name>
</gene>
<evidence type="ECO:0000256" key="1">
    <source>
        <dbReference type="SAM" id="MobiDB-lite"/>
    </source>
</evidence>
<dbReference type="AlphaFoldDB" id="A0AAN4YEA6"/>
<name>A0AAN4YEA6_ASPOZ</name>
<feature type="compositionally biased region" description="Polar residues" evidence="1">
    <location>
        <begin position="15"/>
        <end position="31"/>
    </location>
</feature>
<reference evidence="2" key="1">
    <citation type="submission" date="2023-04" db="EMBL/GenBank/DDBJ databases">
        <title>Aspergillus oryzae NBRC 4228.</title>
        <authorList>
            <person name="Ichikawa N."/>
            <person name="Sato H."/>
            <person name="Tonouchi N."/>
        </authorList>
    </citation>
    <scope>NUCLEOTIDE SEQUENCE</scope>
    <source>
        <strain evidence="2">NBRC 4228</strain>
    </source>
</reference>
<proteinExistence type="predicted"/>